<dbReference type="PANTHER" id="PTHR46796:SF13">
    <property type="entry name" value="HTH-TYPE TRANSCRIPTIONAL ACTIVATOR RHAS"/>
    <property type="match status" value="1"/>
</dbReference>
<evidence type="ECO:0000256" key="2">
    <source>
        <dbReference type="ARBA" id="ARBA00023125"/>
    </source>
</evidence>
<dbReference type="InterPro" id="IPR018062">
    <property type="entry name" value="HTH_AraC-typ_CS"/>
</dbReference>
<dbReference type="InterPro" id="IPR018060">
    <property type="entry name" value="HTH_AraC"/>
</dbReference>
<dbReference type="InterPro" id="IPR050204">
    <property type="entry name" value="AraC_XylS_family_regulators"/>
</dbReference>
<dbReference type="RefSeq" id="WP_188831057.1">
    <property type="nucleotide sequence ID" value="NZ_BMMW01000006.1"/>
</dbReference>
<dbReference type="PROSITE" id="PS01124">
    <property type="entry name" value="HTH_ARAC_FAMILY_2"/>
    <property type="match status" value="1"/>
</dbReference>
<evidence type="ECO:0000256" key="3">
    <source>
        <dbReference type="ARBA" id="ARBA00023163"/>
    </source>
</evidence>
<keyword evidence="2" id="KW-0238">DNA-binding</keyword>
<keyword evidence="1" id="KW-0805">Transcription regulation</keyword>
<dbReference type="InterPro" id="IPR009057">
    <property type="entry name" value="Homeodomain-like_sf"/>
</dbReference>
<organism evidence="5 6">
    <name type="scientific">Nocardia camponoti</name>
    <dbReference type="NCBI Taxonomy" id="1616106"/>
    <lineage>
        <taxon>Bacteria</taxon>
        <taxon>Bacillati</taxon>
        <taxon>Actinomycetota</taxon>
        <taxon>Actinomycetes</taxon>
        <taxon>Mycobacteriales</taxon>
        <taxon>Nocardiaceae</taxon>
        <taxon>Nocardia</taxon>
    </lineage>
</organism>
<dbReference type="Gene3D" id="1.10.10.60">
    <property type="entry name" value="Homeodomain-like"/>
    <property type="match status" value="1"/>
</dbReference>
<dbReference type="SUPFAM" id="SSF46689">
    <property type="entry name" value="Homeodomain-like"/>
    <property type="match status" value="1"/>
</dbReference>
<dbReference type="AlphaFoldDB" id="A0A917QU01"/>
<dbReference type="GO" id="GO:0003700">
    <property type="term" value="F:DNA-binding transcription factor activity"/>
    <property type="evidence" value="ECO:0007669"/>
    <property type="project" value="InterPro"/>
</dbReference>
<dbReference type="EMBL" id="BMMW01000006">
    <property type="protein sequence ID" value="GGK67853.1"/>
    <property type="molecule type" value="Genomic_DNA"/>
</dbReference>
<dbReference type="PANTHER" id="PTHR46796">
    <property type="entry name" value="HTH-TYPE TRANSCRIPTIONAL ACTIVATOR RHAS-RELATED"/>
    <property type="match status" value="1"/>
</dbReference>
<dbReference type="Pfam" id="PF20240">
    <property type="entry name" value="DUF6597"/>
    <property type="match status" value="1"/>
</dbReference>
<dbReference type="Pfam" id="PF12833">
    <property type="entry name" value="HTH_18"/>
    <property type="match status" value="1"/>
</dbReference>
<keyword evidence="6" id="KW-1185">Reference proteome</keyword>
<sequence length="270" mass="30194">MRFDPASDKGILHARVQAEHRSLARLPVGEALADVVSWYWIVRWDLRGRPAYHAEVLSYPCVNITFEQTSTRTGAFVNGVTTRKYVRELSDVGETFGILFRPGGFGAFTGVDVGSLRDTHAPLADVVPGAERLAEAVAAESDDGRRCDLVEEFFAGRSRVVDPHYALVSAIVRAMADDPELTRVDQVTEAFDVPVRTMQRLFRRYVGAGPKWVLRRFRLQDATDRLARDATPDLAALAFDLGYFDQAHFTREFTREIGCAPAEYARRARG</sequence>
<name>A0A917QU01_9NOCA</name>
<evidence type="ECO:0000313" key="6">
    <source>
        <dbReference type="Proteomes" id="UP000612956"/>
    </source>
</evidence>
<dbReference type="SMART" id="SM00342">
    <property type="entry name" value="HTH_ARAC"/>
    <property type="match status" value="1"/>
</dbReference>
<protein>
    <submittedName>
        <fullName evidence="5">AraC family transcriptional regulator</fullName>
    </submittedName>
</protein>
<evidence type="ECO:0000256" key="1">
    <source>
        <dbReference type="ARBA" id="ARBA00023015"/>
    </source>
</evidence>
<accession>A0A917QU01</accession>
<proteinExistence type="predicted"/>
<feature type="domain" description="HTH araC/xylS-type" evidence="4">
    <location>
        <begin position="165"/>
        <end position="267"/>
    </location>
</feature>
<gene>
    <name evidence="5" type="ORF">GCM10011591_45040</name>
</gene>
<dbReference type="Proteomes" id="UP000612956">
    <property type="component" value="Unassembled WGS sequence"/>
</dbReference>
<dbReference type="GO" id="GO:0043565">
    <property type="term" value="F:sequence-specific DNA binding"/>
    <property type="evidence" value="ECO:0007669"/>
    <property type="project" value="InterPro"/>
</dbReference>
<evidence type="ECO:0000259" key="4">
    <source>
        <dbReference type="PROSITE" id="PS01124"/>
    </source>
</evidence>
<comment type="caution">
    <text evidence="5">The sequence shown here is derived from an EMBL/GenBank/DDBJ whole genome shotgun (WGS) entry which is preliminary data.</text>
</comment>
<keyword evidence="3" id="KW-0804">Transcription</keyword>
<reference evidence="5" key="1">
    <citation type="journal article" date="2014" name="Int. J. Syst. Evol. Microbiol.">
        <title>Complete genome sequence of Corynebacterium casei LMG S-19264T (=DSM 44701T), isolated from a smear-ripened cheese.</title>
        <authorList>
            <consortium name="US DOE Joint Genome Institute (JGI-PGF)"/>
            <person name="Walter F."/>
            <person name="Albersmeier A."/>
            <person name="Kalinowski J."/>
            <person name="Ruckert C."/>
        </authorList>
    </citation>
    <scope>NUCLEOTIDE SEQUENCE</scope>
    <source>
        <strain evidence="5">CGMCC 4.7278</strain>
    </source>
</reference>
<dbReference type="InterPro" id="IPR046532">
    <property type="entry name" value="DUF6597"/>
</dbReference>
<evidence type="ECO:0000313" key="5">
    <source>
        <dbReference type="EMBL" id="GGK67853.1"/>
    </source>
</evidence>
<reference evidence="5" key="2">
    <citation type="submission" date="2020-09" db="EMBL/GenBank/DDBJ databases">
        <authorList>
            <person name="Sun Q."/>
            <person name="Zhou Y."/>
        </authorList>
    </citation>
    <scope>NUCLEOTIDE SEQUENCE</scope>
    <source>
        <strain evidence="5">CGMCC 4.7278</strain>
    </source>
</reference>
<dbReference type="PROSITE" id="PS00041">
    <property type="entry name" value="HTH_ARAC_FAMILY_1"/>
    <property type="match status" value="1"/>
</dbReference>